<comment type="cofactor">
    <cofactor evidence="15">
        <name>Zn(2+)</name>
        <dbReference type="ChEBI" id="CHEBI:29105"/>
    </cofactor>
    <text evidence="15">Binds 2 Zn(2+) ions per subunit.</text>
</comment>
<dbReference type="GO" id="GO:0005737">
    <property type="term" value="C:cytoplasm"/>
    <property type="evidence" value="ECO:0007669"/>
    <property type="project" value="UniProtKB-SubCell"/>
</dbReference>
<dbReference type="GO" id="GO:0031981">
    <property type="term" value="C:nuclear lumen"/>
    <property type="evidence" value="ECO:0007669"/>
    <property type="project" value="UniProtKB-ARBA"/>
</dbReference>
<feature type="repeat" description="WD" evidence="16">
    <location>
        <begin position="1607"/>
        <end position="1642"/>
    </location>
</feature>
<dbReference type="FunFam" id="3.40.630.10:FF:000019">
    <property type="entry name" value="Aminoacylase 1"/>
    <property type="match status" value="1"/>
</dbReference>
<evidence type="ECO:0000256" key="11">
    <source>
        <dbReference type="ARBA" id="ARBA00023242"/>
    </source>
</evidence>
<dbReference type="GO" id="GO:0031267">
    <property type="term" value="F:small GTPase binding"/>
    <property type="evidence" value="ECO:0007669"/>
    <property type="project" value="InterPro"/>
</dbReference>
<dbReference type="InterPro" id="IPR001494">
    <property type="entry name" value="Importin-beta_N"/>
</dbReference>
<dbReference type="SMART" id="SM00320">
    <property type="entry name" value="WD40"/>
    <property type="match status" value="7"/>
</dbReference>
<keyword evidence="15" id="KW-0862">Zinc</keyword>
<dbReference type="PROSITE" id="PS50166">
    <property type="entry name" value="IMPORTIN_B_NT"/>
    <property type="match status" value="1"/>
</dbReference>
<evidence type="ECO:0000256" key="5">
    <source>
        <dbReference type="ARBA" id="ARBA00022448"/>
    </source>
</evidence>
<dbReference type="SUPFAM" id="SSF50978">
    <property type="entry name" value="WD40 repeat-like"/>
    <property type="match status" value="1"/>
</dbReference>
<evidence type="ECO:0000256" key="13">
    <source>
        <dbReference type="ARBA" id="ARBA00038423"/>
    </source>
</evidence>
<feature type="repeat" description="WD" evidence="16">
    <location>
        <begin position="1391"/>
        <end position="1432"/>
    </location>
</feature>
<keyword evidence="20" id="KW-1185">Reference proteome</keyword>
<dbReference type="InterPro" id="IPR001261">
    <property type="entry name" value="ArgE/DapE_CS"/>
</dbReference>
<evidence type="ECO:0000256" key="3">
    <source>
        <dbReference type="ARBA" id="ARBA00006247"/>
    </source>
</evidence>
<dbReference type="InterPro" id="IPR057672">
    <property type="entry name" value="TPR_IPO4/5"/>
</dbReference>
<dbReference type="Pfam" id="PF25780">
    <property type="entry name" value="TPR_IPO5"/>
    <property type="match status" value="1"/>
</dbReference>
<dbReference type="PROSITE" id="PS50294">
    <property type="entry name" value="WD_REPEATS_REGION"/>
    <property type="match status" value="2"/>
</dbReference>
<dbReference type="Pfam" id="PF03810">
    <property type="entry name" value="IBN_N"/>
    <property type="match status" value="1"/>
</dbReference>
<evidence type="ECO:0000256" key="14">
    <source>
        <dbReference type="PIRSR" id="PIRSR610159-1"/>
    </source>
</evidence>
<dbReference type="GO" id="GO:0046872">
    <property type="term" value="F:metal ion binding"/>
    <property type="evidence" value="ECO:0007669"/>
    <property type="project" value="UniProtKB-KW"/>
</dbReference>
<dbReference type="SUPFAM" id="SSF55031">
    <property type="entry name" value="Bacterial exopeptidase dimerisation domain"/>
    <property type="match status" value="1"/>
</dbReference>
<feature type="binding site" evidence="15">
    <location>
        <position position="169"/>
    </location>
    <ligand>
        <name>Zn(2+)</name>
        <dbReference type="ChEBI" id="CHEBI:29105"/>
        <label>1</label>
    </ligand>
</feature>
<name>A0A261XX66_9FUNG</name>
<feature type="domain" description="Importin N-terminal" evidence="18">
    <location>
        <begin position="507"/>
        <end position="575"/>
    </location>
</feature>
<dbReference type="OrthoDB" id="951172at2759"/>
<feature type="binding site" evidence="15">
    <location>
        <position position="371"/>
    </location>
    <ligand>
        <name>Zn(2+)</name>
        <dbReference type="ChEBI" id="CHEBI:29105"/>
        <label>2</label>
    </ligand>
</feature>
<comment type="similarity">
    <text evidence="3">Belongs to the peptidase M20A family.</text>
</comment>
<feature type="binding site" evidence="15">
    <location>
        <position position="142"/>
    </location>
    <ligand>
        <name>Zn(2+)</name>
        <dbReference type="ChEBI" id="CHEBI:29105"/>
        <label>2</label>
    </ligand>
</feature>
<dbReference type="PANTHER" id="PTHR10527">
    <property type="entry name" value="IMPORTIN BETA"/>
    <property type="match status" value="1"/>
</dbReference>
<evidence type="ECO:0000256" key="4">
    <source>
        <dbReference type="ARBA" id="ARBA00011913"/>
    </source>
</evidence>
<keyword evidence="7 16" id="KW-0853">WD repeat</keyword>
<evidence type="ECO:0000256" key="16">
    <source>
        <dbReference type="PROSITE-ProRule" id="PRU00221"/>
    </source>
</evidence>
<dbReference type="GO" id="GO:0006520">
    <property type="term" value="P:amino acid metabolic process"/>
    <property type="evidence" value="ECO:0007669"/>
    <property type="project" value="InterPro"/>
</dbReference>
<dbReference type="InterPro" id="IPR011650">
    <property type="entry name" value="Peptidase_M20_dimer"/>
</dbReference>
<keyword evidence="15" id="KW-0479">Metal-binding</keyword>
<keyword evidence="9" id="KW-0378">Hydrolase</keyword>
<evidence type="ECO:0000256" key="7">
    <source>
        <dbReference type="ARBA" id="ARBA00022574"/>
    </source>
</evidence>
<dbReference type="InterPro" id="IPR001680">
    <property type="entry name" value="WD40_rpt"/>
</dbReference>
<evidence type="ECO:0000259" key="18">
    <source>
        <dbReference type="PROSITE" id="PS50166"/>
    </source>
</evidence>
<evidence type="ECO:0000313" key="19">
    <source>
        <dbReference type="EMBL" id="OZJ02963.1"/>
    </source>
</evidence>
<dbReference type="CDD" id="cd00200">
    <property type="entry name" value="WD40"/>
    <property type="match status" value="1"/>
</dbReference>
<evidence type="ECO:0000256" key="12">
    <source>
        <dbReference type="ARBA" id="ARBA00029656"/>
    </source>
</evidence>
<dbReference type="Pfam" id="PF13513">
    <property type="entry name" value="HEAT_EZ"/>
    <property type="match status" value="1"/>
</dbReference>
<evidence type="ECO:0000256" key="17">
    <source>
        <dbReference type="SAM" id="MobiDB-lite"/>
    </source>
</evidence>
<dbReference type="InterPro" id="IPR036264">
    <property type="entry name" value="Bact_exopeptidase_dim_dom"/>
</dbReference>
<dbReference type="InterPro" id="IPR010159">
    <property type="entry name" value="N-acyl_aa_amidohydrolase"/>
</dbReference>
<protein>
    <recommendedName>
        <fullName evidence="4">N-acyl-aliphatic-L-amino acid amidohydrolase</fullName>
        <ecNumber evidence="4">3.5.1.14</ecNumber>
    </recommendedName>
    <alternativeName>
        <fullName evidence="12">N-acyl-L-amino-acid amidohydrolase</fullName>
    </alternativeName>
</protein>
<keyword evidence="5" id="KW-0813">Transport</keyword>
<dbReference type="EC" id="3.5.1.14" evidence="4"/>
<dbReference type="InterPro" id="IPR016024">
    <property type="entry name" value="ARM-type_fold"/>
</dbReference>
<dbReference type="PROSITE" id="PS00758">
    <property type="entry name" value="ARGE_DAPE_CPG2_1"/>
    <property type="match status" value="1"/>
</dbReference>
<dbReference type="SUPFAM" id="SSF53187">
    <property type="entry name" value="Zn-dependent exopeptidases"/>
    <property type="match status" value="1"/>
</dbReference>
<feature type="binding site" evidence="15">
    <location>
        <position position="74"/>
    </location>
    <ligand>
        <name>Zn(2+)</name>
        <dbReference type="ChEBI" id="CHEBI:29105"/>
        <label>1</label>
    </ligand>
</feature>
<dbReference type="InterPro" id="IPR011989">
    <property type="entry name" value="ARM-like"/>
</dbReference>
<dbReference type="Gene3D" id="2.130.10.10">
    <property type="entry name" value="YVTN repeat-like/Quinoprotein amine dehydrogenase"/>
    <property type="match status" value="3"/>
</dbReference>
<evidence type="ECO:0000256" key="15">
    <source>
        <dbReference type="PIRSR" id="PIRSR610159-2"/>
    </source>
</evidence>
<dbReference type="Pfam" id="PF01546">
    <property type="entry name" value="Peptidase_M20"/>
    <property type="match status" value="1"/>
</dbReference>
<organism evidence="19 20">
    <name type="scientific">Bifiguratus adelaidae</name>
    <dbReference type="NCBI Taxonomy" id="1938954"/>
    <lineage>
        <taxon>Eukaryota</taxon>
        <taxon>Fungi</taxon>
        <taxon>Fungi incertae sedis</taxon>
        <taxon>Mucoromycota</taxon>
        <taxon>Mucoromycotina</taxon>
        <taxon>Endogonomycetes</taxon>
        <taxon>Endogonales</taxon>
        <taxon>Endogonales incertae sedis</taxon>
        <taxon>Bifiguratus</taxon>
    </lineage>
</organism>
<dbReference type="SMART" id="SM00913">
    <property type="entry name" value="IBN_N"/>
    <property type="match status" value="1"/>
</dbReference>
<feature type="region of interest" description="Disordered" evidence="17">
    <location>
        <begin position="799"/>
        <end position="855"/>
    </location>
</feature>
<feature type="binding site" evidence="15">
    <location>
        <position position="107"/>
    </location>
    <ligand>
        <name>Zn(2+)</name>
        <dbReference type="ChEBI" id="CHEBI:29105"/>
        <label>1</label>
    </ligand>
</feature>
<dbReference type="FunFam" id="1.25.10.10:FF:000028">
    <property type="entry name" value="Transportin-1 isoform 1"/>
    <property type="match status" value="1"/>
</dbReference>
<dbReference type="NCBIfam" id="TIGR01880">
    <property type="entry name" value="Ac-peptdase-euk"/>
    <property type="match status" value="1"/>
</dbReference>
<dbReference type="InterPro" id="IPR055589">
    <property type="entry name" value="DUF7165"/>
</dbReference>
<accession>A0A261XX66</accession>
<proteinExistence type="inferred from homology"/>
<dbReference type="InterPro" id="IPR040122">
    <property type="entry name" value="Importin_beta"/>
</dbReference>
<sequence length="1642" mass="182146">MTEHPAVSRFREYLRIKTVQPNPDYEGCTAFLKRQAEEIGLGFKVVECAPGKPNVILTWEGADASLPTLLLNSHTDVVPVFPEQWTYDPFEAKKTENGDIYARGAQDMKCVGSSYLEAIRQLKANGFKPLRTIHLSFVAEEEVAGQLGMKLLCETDDFKALNVGFALDEGIACPHKALKVFYGERAPWWVKITAKGPVGHGSQFIQDVATIKLVKVLRKFIEFREEQEKQLEIGVHDDGRAFTLGDVTTVNLTMLEAGVQYNVVPNEASAGLDIRVSPSFDLKEFEQRIRGWVAQEKDVHLEFIAYFGDNSTTNLTDDNVWWRVVKETANKHSLPLEPEIFPAATDSRFLRAQGIPALGISYLKNIPVLLHDHDERLNENEFIEGIGFYVDLIERLSMLQHDIDTNTDKIRSKLGSIRGNLDGVAKGSPTSAYTAPQQYTPAIPHITQTTTYISDRLVPEVKSTWNDHVMAAARSLNRLNLWEDASQLLTLLEDAVKATNNEYQQMVQEKLDSFHKIPDYNSYLAYILTQQTDQQPATRMIAGLLLKNNIRMRLPEIPAPVLEYVKTSMLTSLGEPDQNVRATIGTVISTIVSRGGVAAWPQVLPALTECLDNPNEAVVEGAFGALSKICEDSSRELDQDIEGVRPLNFMIPKFIQFCDSPSNKIRVYALSCINQFILLRSVSLMVNIDAFVNALFARATDQHEDVRRHVCQALVMLLEVRADKLLPQMNNVVEYMLYSTQDDDERVALEACEFWLAFAEQDELHDALLPFLPRIIPVLLKGMVYSDIDIMTLGGDEDDAAVPDSDQDIKPRHHRAKTVSHERTEADGAQGQAQPKAADDDEDEGEDDYDDDDDDDDLYSEWNLRKCSAAALDVLATVFTDRLLEILLPHLKDQLWSQDWKTREAGILALGAVAEGCMKGIEPHLPTLIPFLMQNLKDSKPLVRSITCWTLGRYSRWCVEQSATPERRKSYFEPLMEGLLAMVLDNNKRVQEAGCSAFATFEEEAELTLVPYLQPILGHLNQAFAKYQHKNLLILYDAVGTLADSVGNALNQPELIKILMPPLIAKWDALPDDDTDLFPLLECLSSVTSALGQGFVPFAAPVFSRCVKLVHNTLVAARMHAENNTLDIPDKDFMIVSLDLLSGLVQGLGPSSESLIASSQPPLVPLLLASMTDPVPEVRQSTFALFGDMTISCFGHVKPCLPQLLPELLNQIEPQAEHVSVCNNAAWTAGEIALQWGAEIQPWVQPFLQRLIPLLNNEHTPRTLAENAAITIGRLGLVCPDVVAPHLEHFVEMWCKSLRTIRDNEEKASAFKGLCEMVGRNPQGAVKSFFWFCDAIAQWQQPDAQLNEIFGNVLTAYKNMFGPNWESATSSSADATVRCWDGATGEPTHVLTDHKMGVISVDVDRQGTTLATSSIDAQIHVYDLTNEPTLKQTVNSVPTEAWTIKLSPEGDLVASGAHNGNLNLYSVASGEKVQSLATRKRFLMSVAYSHDGHYVAGGADNGTIYIFNTETGQLVHTMSGHALPTRALVFSPDSKTLISGSDDKRIHIHDIQHGNIAASLSGHASWVLSVDTPREASGLAINQIASGSSDKKCKIWDLGMRTCLETMDAHEDQVWAVAYNPNGTKIVTASDDKSLRWYSSGA</sequence>
<evidence type="ECO:0000256" key="10">
    <source>
        <dbReference type="ARBA" id="ARBA00022927"/>
    </source>
</evidence>
<feature type="repeat" description="WD" evidence="16">
    <location>
        <begin position="1518"/>
        <end position="1559"/>
    </location>
</feature>
<feature type="active site" evidence="14">
    <location>
        <position position="76"/>
    </location>
</feature>
<dbReference type="Pfam" id="PF07687">
    <property type="entry name" value="M20_dimer"/>
    <property type="match status" value="1"/>
</dbReference>
<dbReference type="GO" id="GO:0006606">
    <property type="term" value="P:protein import into nucleus"/>
    <property type="evidence" value="ECO:0007669"/>
    <property type="project" value="InterPro"/>
</dbReference>
<evidence type="ECO:0000256" key="9">
    <source>
        <dbReference type="ARBA" id="ARBA00022801"/>
    </source>
</evidence>
<keyword evidence="10" id="KW-0653">Protein transport</keyword>
<dbReference type="Proteomes" id="UP000242875">
    <property type="component" value="Unassembled WGS sequence"/>
</dbReference>
<dbReference type="Pfam" id="PF23749">
    <property type="entry name" value="DUF7165"/>
    <property type="match status" value="1"/>
</dbReference>
<evidence type="ECO:0000256" key="6">
    <source>
        <dbReference type="ARBA" id="ARBA00022490"/>
    </source>
</evidence>
<dbReference type="InterPro" id="IPR015943">
    <property type="entry name" value="WD40/YVTN_repeat-like_dom_sf"/>
</dbReference>
<reference evidence="19 20" key="1">
    <citation type="journal article" date="2017" name="Mycologia">
        <title>Bifiguratus adelaidae, gen. et sp. nov., a new member of Mucoromycotina in endophytic and soil-dwelling habitats.</title>
        <authorList>
            <person name="Torres-Cruz T.J."/>
            <person name="Billingsley Tobias T.L."/>
            <person name="Almatruk M."/>
            <person name="Hesse C."/>
            <person name="Kuske C.R."/>
            <person name="Desiro A."/>
            <person name="Benucci G.M."/>
            <person name="Bonito G."/>
            <person name="Stajich J.E."/>
            <person name="Dunlap C."/>
            <person name="Arnold A.E."/>
            <person name="Porras-Alfaro A."/>
        </authorList>
    </citation>
    <scope>NUCLEOTIDE SEQUENCE [LARGE SCALE GENOMIC DNA]</scope>
    <source>
        <strain evidence="19 20">AZ0501</strain>
    </source>
</reference>
<feature type="active site" description="Proton acceptor" evidence="14">
    <location>
        <position position="141"/>
    </location>
</feature>
<dbReference type="GO" id="GO:0004046">
    <property type="term" value="F:aminoacylase activity"/>
    <property type="evidence" value="ECO:0007669"/>
    <property type="project" value="UniProtKB-EC"/>
</dbReference>
<dbReference type="Gene3D" id="3.30.70.360">
    <property type="match status" value="1"/>
</dbReference>
<dbReference type="FunFam" id="3.30.70.360:FF:000005">
    <property type="entry name" value="Putative Aminoacylase-1"/>
    <property type="match status" value="1"/>
</dbReference>
<dbReference type="PROSITE" id="PS50082">
    <property type="entry name" value="WD_REPEATS_2"/>
    <property type="match status" value="5"/>
</dbReference>
<comment type="caution">
    <text evidence="19">The sequence shown here is derived from an EMBL/GenBank/DDBJ whole genome shotgun (WGS) entry which is preliminary data.</text>
</comment>
<gene>
    <name evidence="19" type="ORF">BZG36_04519</name>
</gene>
<evidence type="ECO:0000313" key="20">
    <source>
        <dbReference type="Proteomes" id="UP000242875"/>
    </source>
</evidence>
<dbReference type="CDD" id="cd05646">
    <property type="entry name" value="M20_AcylaseI_like"/>
    <property type="match status" value="1"/>
</dbReference>
<dbReference type="InterPro" id="IPR036322">
    <property type="entry name" value="WD40_repeat_dom_sf"/>
</dbReference>
<evidence type="ECO:0000256" key="2">
    <source>
        <dbReference type="ARBA" id="ARBA00004496"/>
    </source>
</evidence>
<dbReference type="Pfam" id="PF00400">
    <property type="entry name" value="WD40"/>
    <property type="match status" value="3"/>
</dbReference>
<feature type="compositionally biased region" description="Acidic residues" evidence="17">
    <location>
        <begin position="839"/>
        <end position="855"/>
    </location>
</feature>
<feature type="binding site" evidence="15">
    <location>
        <position position="107"/>
    </location>
    <ligand>
        <name>Zn(2+)</name>
        <dbReference type="ChEBI" id="CHEBI:29105"/>
        <label>2</label>
    </ligand>
</feature>
<dbReference type="SUPFAM" id="SSF48371">
    <property type="entry name" value="ARM repeat"/>
    <property type="match status" value="1"/>
</dbReference>
<keyword evidence="6" id="KW-0963">Cytoplasm</keyword>
<dbReference type="Gene3D" id="1.10.150.900">
    <property type="match status" value="1"/>
</dbReference>
<evidence type="ECO:0000256" key="8">
    <source>
        <dbReference type="ARBA" id="ARBA00022737"/>
    </source>
</evidence>
<dbReference type="PROSITE" id="PS00678">
    <property type="entry name" value="WD_REPEATS_1"/>
    <property type="match status" value="1"/>
</dbReference>
<keyword evidence="11" id="KW-0539">Nucleus</keyword>
<dbReference type="EMBL" id="MVBO01000113">
    <property type="protein sequence ID" value="OZJ02963.1"/>
    <property type="molecule type" value="Genomic_DNA"/>
</dbReference>
<dbReference type="InterPro" id="IPR002933">
    <property type="entry name" value="Peptidase_M20"/>
</dbReference>
<feature type="repeat" description="WD" evidence="16">
    <location>
        <begin position="1476"/>
        <end position="1517"/>
    </location>
</feature>
<dbReference type="Gene3D" id="3.40.630.10">
    <property type="entry name" value="Zn peptidases"/>
    <property type="match status" value="1"/>
</dbReference>
<comment type="subcellular location">
    <subcellularLocation>
        <location evidence="2">Cytoplasm</location>
    </subcellularLocation>
    <subcellularLocation>
        <location evidence="1">Nucleus</location>
    </subcellularLocation>
</comment>
<keyword evidence="8" id="KW-0677">Repeat</keyword>
<dbReference type="InterPro" id="IPR019775">
    <property type="entry name" value="WD40_repeat_CS"/>
</dbReference>
<comment type="similarity">
    <text evidence="13">Belongs to the importin beta family. Importin beta-2 subfamily.</text>
</comment>
<evidence type="ECO:0000256" key="1">
    <source>
        <dbReference type="ARBA" id="ARBA00004123"/>
    </source>
</evidence>
<dbReference type="Gene3D" id="1.25.10.10">
    <property type="entry name" value="Leucine-rich Repeat Variant"/>
    <property type="match status" value="2"/>
</dbReference>
<feature type="repeat" description="WD" evidence="16">
    <location>
        <begin position="1560"/>
        <end position="1606"/>
    </location>
</feature>